<accession>A0ABU4GPQ3</accession>
<dbReference type="Gene3D" id="3.30.420.40">
    <property type="match status" value="2"/>
</dbReference>
<keyword evidence="3" id="KW-0808">Transferase</keyword>
<reference evidence="3 4" key="1">
    <citation type="submission" date="2023-10" db="EMBL/GenBank/DDBJ databases">
        <title>A novel Glycoside Hydrolase 43-Like Enzyme from Clostrdium boliviensis is an Endo-xylanase, and a Candidate for Xylooligosaccharides Production from Different Xylan Substrates.</title>
        <authorList>
            <person name="Alvarez M.T."/>
            <person name="Rocabado-Villegas L.R."/>
            <person name="Salas-Veizaga D.M."/>
            <person name="Linares-Pasten J.A."/>
            <person name="Gudmundsdottir E.E."/>
            <person name="Hreggvidsson G.O."/>
            <person name="Adlercreutz P."/>
            <person name="Nordberg Karlsson E."/>
        </authorList>
    </citation>
    <scope>NUCLEOTIDE SEQUENCE [LARGE SCALE GENOMIC DNA]</scope>
    <source>
        <strain evidence="3 4">E-1</strain>
    </source>
</reference>
<evidence type="ECO:0000313" key="3">
    <source>
        <dbReference type="EMBL" id="MDW2799591.1"/>
    </source>
</evidence>
<dbReference type="RefSeq" id="WP_318065781.1">
    <property type="nucleotide sequence ID" value="NZ_JAWONS010000280.1"/>
</dbReference>
<dbReference type="InterPro" id="IPR000905">
    <property type="entry name" value="Gcp-like_dom"/>
</dbReference>
<keyword evidence="4" id="KW-1185">Reference proteome</keyword>
<proteinExistence type="predicted"/>
<dbReference type="PANTHER" id="PTHR11735:SF11">
    <property type="entry name" value="TRNA THREONYLCARBAMOYLADENOSINE BIOSYNTHESIS PROTEIN TSAB"/>
    <property type="match status" value="1"/>
</dbReference>
<keyword evidence="3" id="KW-0012">Acyltransferase</keyword>
<dbReference type="PANTHER" id="PTHR11735">
    <property type="entry name" value="TRNA N6-ADENOSINE THREONYLCARBAMOYLTRANSFERASE"/>
    <property type="match status" value="1"/>
</dbReference>
<comment type="caution">
    <text evidence="3">The sequence shown here is derived from an EMBL/GenBank/DDBJ whole genome shotgun (WGS) entry which is preliminary data.</text>
</comment>
<protein>
    <submittedName>
        <fullName evidence="3">tRNA (Adenosine(37)-N6)-threonylcarbamoyltransferase complex dimerization subunit type 1 TsaB</fullName>
        <ecNumber evidence="3">2.3.1.234</ecNumber>
    </submittedName>
</protein>
<dbReference type="SUPFAM" id="SSF53067">
    <property type="entry name" value="Actin-like ATPase domain"/>
    <property type="match status" value="2"/>
</dbReference>
<feature type="region of interest" description="Disordered" evidence="1">
    <location>
        <begin position="213"/>
        <end position="234"/>
    </location>
</feature>
<gene>
    <name evidence="3" type="primary">tsaB</name>
    <name evidence="3" type="ORF">RZO55_18620</name>
</gene>
<dbReference type="NCBIfam" id="TIGR03725">
    <property type="entry name" value="T6A_YeaZ"/>
    <property type="match status" value="1"/>
</dbReference>
<feature type="domain" description="Gcp-like" evidence="2">
    <location>
        <begin position="32"/>
        <end position="225"/>
    </location>
</feature>
<dbReference type="EC" id="2.3.1.234" evidence="3"/>
<evidence type="ECO:0000259" key="2">
    <source>
        <dbReference type="Pfam" id="PF00814"/>
    </source>
</evidence>
<sequence length="234" mass="25261">MNLLGIESSSLVASVALLTDDILTAEYTVNFKKTHSQTLLPMLDEIVTMTGISLEDIDAIAVSAGPGSFTGLRIGSATGKGLGLALKKPLISVPTIDAMAYQFYGSASTICPIMDARRNQVYTGIYDNRKGFSVIKESCAMDIRELIDELNSMGQSVIFSGDGIPACKESIEEFMKVPFEFAPAHLNRQRAGAVASYGARLFSQGKTVTAAEHAPDYLRKPQAEREREEALKGE</sequence>
<dbReference type="CDD" id="cd24032">
    <property type="entry name" value="ASKHA_NBD_TsaB"/>
    <property type="match status" value="1"/>
</dbReference>
<dbReference type="GO" id="GO:0061711">
    <property type="term" value="F:tRNA N(6)-L-threonylcarbamoyladenine synthase activity"/>
    <property type="evidence" value="ECO:0007669"/>
    <property type="project" value="UniProtKB-EC"/>
</dbReference>
<dbReference type="Pfam" id="PF00814">
    <property type="entry name" value="TsaD"/>
    <property type="match status" value="1"/>
</dbReference>
<dbReference type="EMBL" id="JAWONS010000280">
    <property type="protein sequence ID" value="MDW2799591.1"/>
    <property type="molecule type" value="Genomic_DNA"/>
</dbReference>
<evidence type="ECO:0000313" key="4">
    <source>
        <dbReference type="Proteomes" id="UP001276854"/>
    </source>
</evidence>
<organism evidence="3 4">
    <name type="scientific">Clostridium boliviensis</name>
    <dbReference type="NCBI Taxonomy" id="318465"/>
    <lineage>
        <taxon>Bacteria</taxon>
        <taxon>Bacillati</taxon>
        <taxon>Bacillota</taxon>
        <taxon>Clostridia</taxon>
        <taxon>Eubacteriales</taxon>
        <taxon>Clostridiaceae</taxon>
        <taxon>Clostridium</taxon>
    </lineage>
</organism>
<name>A0ABU4GPQ3_9CLOT</name>
<dbReference type="InterPro" id="IPR043129">
    <property type="entry name" value="ATPase_NBD"/>
</dbReference>
<dbReference type="Proteomes" id="UP001276854">
    <property type="component" value="Unassembled WGS sequence"/>
</dbReference>
<dbReference type="InterPro" id="IPR022496">
    <property type="entry name" value="T6A_TsaB"/>
</dbReference>
<evidence type="ECO:0000256" key="1">
    <source>
        <dbReference type="SAM" id="MobiDB-lite"/>
    </source>
</evidence>